<feature type="signal peptide" evidence="2">
    <location>
        <begin position="1"/>
        <end position="19"/>
    </location>
</feature>
<accession>A0A6P2CL28</accession>
<name>A0A6P2CL28_9NOCA</name>
<dbReference type="RefSeq" id="WP_010837436.1">
    <property type="nucleotide sequence ID" value="NZ_QRCM01000001.1"/>
</dbReference>
<comment type="caution">
    <text evidence="3">The sequence shown here is derived from an EMBL/GenBank/DDBJ whole genome shotgun (WGS) entry which is preliminary data.</text>
</comment>
<proteinExistence type="predicted"/>
<dbReference type="Proteomes" id="UP000471120">
    <property type="component" value="Unassembled WGS sequence"/>
</dbReference>
<evidence type="ECO:0000256" key="2">
    <source>
        <dbReference type="SAM" id="SignalP"/>
    </source>
</evidence>
<dbReference type="PROSITE" id="PS51257">
    <property type="entry name" value="PROKAR_LIPOPROTEIN"/>
    <property type="match status" value="1"/>
</dbReference>
<evidence type="ECO:0000313" key="4">
    <source>
        <dbReference type="Proteomes" id="UP000471120"/>
    </source>
</evidence>
<dbReference type="Pfam" id="PF12079">
    <property type="entry name" value="DUF3558"/>
    <property type="match status" value="1"/>
</dbReference>
<protein>
    <submittedName>
        <fullName evidence="3">DUF3558 domain-containing protein</fullName>
    </submittedName>
</protein>
<dbReference type="AlphaFoldDB" id="A0A6P2CL28"/>
<evidence type="ECO:0000313" key="3">
    <source>
        <dbReference type="EMBL" id="TXG91688.1"/>
    </source>
</evidence>
<feature type="chain" id="PRO_5038517013" evidence="2">
    <location>
        <begin position="20"/>
        <end position="189"/>
    </location>
</feature>
<keyword evidence="2" id="KW-0732">Signal</keyword>
<sequence length="189" mass="20196">MSRKTRAIALLSASMMLSAACSTEAETPGADSSAERPLPTEADGAESPQRSEIAFDPCSDIPSTLLGELGYDPGTQDTSKFDPGNYEFRSCMWLSISRQYSLGVMAGNVTFAEEQAKNAAYSTAVDVAGREAIIGNEPAENDTCFVSMRTDFGIVIVTRIDFDLPMEGATPEQRCDGIMAEAEAIEALL</sequence>
<gene>
    <name evidence="3" type="ORF">DW322_17700</name>
</gene>
<dbReference type="InterPro" id="IPR024520">
    <property type="entry name" value="DUF3558"/>
</dbReference>
<evidence type="ECO:0000256" key="1">
    <source>
        <dbReference type="SAM" id="MobiDB-lite"/>
    </source>
</evidence>
<reference evidence="3 4" key="1">
    <citation type="submission" date="2018-07" db="EMBL/GenBank/DDBJ databases">
        <title>Genome sequence of Rhodococcus rhodnii ATCC 35071 from Rhodnius prolixus.</title>
        <authorList>
            <person name="Patel V."/>
            <person name="Vogel K.J."/>
        </authorList>
    </citation>
    <scope>NUCLEOTIDE SEQUENCE [LARGE SCALE GENOMIC DNA]</scope>
    <source>
        <strain evidence="3 4">ATCC 35071</strain>
    </source>
</reference>
<feature type="region of interest" description="Disordered" evidence="1">
    <location>
        <begin position="23"/>
        <end position="54"/>
    </location>
</feature>
<organism evidence="3 4">
    <name type="scientific">Rhodococcus rhodnii</name>
    <dbReference type="NCBI Taxonomy" id="38312"/>
    <lineage>
        <taxon>Bacteria</taxon>
        <taxon>Bacillati</taxon>
        <taxon>Actinomycetota</taxon>
        <taxon>Actinomycetes</taxon>
        <taxon>Mycobacteriales</taxon>
        <taxon>Nocardiaceae</taxon>
        <taxon>Rhodococcus</taxon>
    </lineage>
</organism>
<dbReference type="EMBL" id="QRCM01000001">
    <property type="protein sequence ID" value="TXG91688.1"/>
    <property type="molecule type" value="Genomic_DNA"/>
</dbReference>